<dbReference type="InterPro" id="IPR053222">
    <property type="entry name" value="Zygotic_Embryogenesis-Asso"/>
</dbReference>
<evidence type="ECO:0000313" key="2">
    <source>
        <dbReference type="EMBL" id="EGT48960.1"/>
    </source>
</evidence>
<dbReference type="Proteomes" id="UP000008068">
    <property type="component" value="Unassembled WGS sequence"/>
</dbReference>
<reference evidence="3" key="1">
    <citation type="submission" date="2011-07" db="EMBL/GenBank/DDBJ databases">
        <authorList>
            <consortium name="Caenorhabditis brenneri Sequencing and Analysis Consortium"/>
            <person name="Wilson R.K."/>
        </authorList>
    </citation>
    <scope>NUCLEOTIDE SEQUENCE [LARGE SCALE GENOMIC DNA]</scope>
    <source>
        <strain evidence="3">PB2801</strain>
    </source>
</reference>
<dbReference type="FunCoup" id="G0N0J5">
    <property type="interactions" value="228"/>
</dbReference>
<dbReference type="InterPro" id="IPR012885">
    <property type="entry name" value="F-box_Sdz-33"/>
</dbReference>
<evidence type="ECO:0000259" key="1">
    <source>
        <dbReference type="PROSITE" id="PS50181"/>
    </source>
</evidence>
<dbReference type="OrthoDB" id="5876939at2759"/>
<keyword evidence="3" id="KW-1185">Reference proteome</keyword>
<dbReference type="Pfam" id="PF00646">
    <property type="entry name" value="F-box"/>
    <property type="match status" value="1"/>
</dbReference>
<dbReference type="PANTHER" id="PTHR22899:SF1">
    <property type="entry name" value="F-BOX ASSOCIATED DOMAIN-CONTAINING PROTEIN"/>
    <property type="match status" value="1"/>
</dbReference>
<dbReference type="HOGENOM" id="CLU_028840_1_3_1"/>
<sequence length="347" mass="40249">MLPLLRLPVNVILHIIRLMDLTEILGLSLISKRCKQLVIEAETKADFLQVVIENSVTFIIKNSITEMWLAFSNTDDAPFSPKRLRAPSSVTISTYDLENPVEVLMDPWVLSAGYDFKDWLKHVCSVFHHRDIIDYVQFEQTSIPFDLKDIKEVFGKTDGLDVRHTGCYEYNQLILKEFLPVKHFSVDTEVFRDSSVPKNILIQHFETFIFGFHNENFKTMKLDDLLVMNSKHIDIQGLEISPKEFNRFLKLWIKGALPQLENFSIVFPNGRVEEDEVIKGINYQKFSSQRKFSRGGNEEYIIPDGLDFYGKDGLKASVQINYDGPKNYFELFVFHDHIIVTSEVKNQ</sequence>
<gene>
    <name evidence="2" type="ORF">CAEBREN_07074</name>
</gene>
<dbReference type="PROSITE" id="PS50181">
    <property type="entry name" value="FBOX"/>
    <property type="match status" value="1"/>
</dbReference>
<protein>
    <recommendedName>
        <fullName evidence="1">F-box domain-containing protein</fullName>
    </recommendedName>
</protein>
<dbReference type="OMA" id="SITEMWL"/>
<name>G0N0J5_CAEBE</name>
<dbReference type="PANTHER" id="PTHR22899">
    <property type="entry name" value="CYCLIN-RELATED F-BOX FAMILY"/>
    <property type="match status" value="1"/>
</dbReference>
<evidence type="ECO:0000313" key="3">
    <source>
        <dbReference type="Proteomes" id="UP000008068"/>
    </source>
</evidence>
<dbReference type="Pfam" id="PF07735">
    <property type="entry name" value="FBA_2"/>
    <property type="match status" value="1"/>
</dbReference>
<dbReference type="AlphaFoldDB" id="G0N0J5"/>
<accession>G0N0J5</accession>
<dbReference type="InterPro" id="IPR001810">
    <property type="entry name" value="F-box_dom"/>
</dbReference>
<dbReference type="InParanoid" id="G0N0J5"/>
<feature type="domain" description="F-box" evidence="1">
    <location>
        <begin position="1"/>
        <end position="50"/>
    </location>
</feature>
<dbReference type="EMBL" id="GL379824">
    <property type="protein sequence ID" value="EGT48960.1"/>
    <property type="molecule type" value="Genomic_DNA"/>
</dbReference>
<organism evidence="3">
    <name type="scientific">Caenorhabditis brenneri</name>
    <name type="common">Nematode worm</name>
    <dbReference type="NCBI Taxonomy" id="135651"/>
    <lineage>
        <taxon>Eukaryota</taxon>
        <taxon>Metazoa</taxon>
        <taxon>Ecdysozoa</taxon>
        <taxon>Nematoda</taxon>
        <taxon>Chromadorea</taxon>
        <taxon>Rhabditida</taxon>
        <taxon>Rhabditina</taxon>
        <taxon>Rhabditomorpha</taxon>
        <taxon>Rhabditoidea</taxon>
        <taxon>Rhabditidae</taxon>
        <taxon>Peloderinae</taxon>
        <taxon>Caenorhabditis</taxon>
    </lineage>
</organism>
<proteinExistence type="predicted"/>